<reference evidence="6 7" key="1">
    <citation type="submission" date="2020-04" db="EMBL/GenBank/DDBJ databases">
        <title>Description of novel Gluconacetobacter.</title>
        <authorList>
            <person name="Sombolestani A."/>
        </authorList>
    </citation>
    <scope>NUCLEOTIDE SEQUENCE [LARGE SCALE GENOMIC DNA]</scope>
    <source>
        <strain evidence="6 7">LMG 21312</strain>
    </source>
</reference>
<feature type="region of interest" description="Disordered" evidence="3">
    <location>
        <begin position="26"/>
        <end position="58"/>
    </location>
</feature>
<evidence type="ECO:0000256" key="1">
    <source>
        <dbReference type="ARBA" id="ARBA00004418"/>
    </source>
</evidence>
<name>A0A7W4J7M1_9PROT</name>
<dbReference type="CDD" id="cd08506">
    <property type="entry name" value="PBP2_clavulanate_OppA2"/>
    <property type="match status" value="1"/>
</dbReference>
<comment type="caution">
    <text evidence="6">The sequence shown here is derived from an EMBL/GenBank/DDBJ whole genome shotgun (WGS) entry which is preliminary data.</text>
</comment>
<dbReference type="PANTHER" id="PTHR30290">
    <property type="entry name" value="PERIPLASMIC BINDING COMPONENT OF ABC TRANSPORTER"/>
    <property type="match status" value="1"/>
</dbReference>
<proteinExistence type="inferred from homology"/>
<evidence type="ECO:0000256" key="4">
    <source>
        <dbReference type="SAM" id="SignalP"/>
    </source>
</evidence>
<dbReference type="GO" id="GO:0015833">
    <property type="term" value="P:peptide transport"/>
    <property type="evidence" value="ECO:0007669"/>
    <property type="project" value="TreeGrafter"/>
</dbReference>
<comment type="subcellular location">
    <subcellularLocation>
        <location evidence="1">Periplasm</location>
    </subcellularLocation>
</comment>
<accession>A0A7W4J7M1</accession>
<comment type="similarity">
    <text evidence="2">Belongs to the bacterial solute-binding protein 5 family.</text>
</comment>
<dbReference type="EMBL" id="JABEQH010000011">
    <property type="protein sequence ID" value="MBB2176139.1"/>
    <property type="molecule type" value="Genomic_DNA"/>
</dbReference>
<dbReference type="PROSITE" id="PS51257">
    <property type="entry name" value="PROKAR_LIPOPROTEIN"/>
    <property type="match status" value="1"/>
</dbReference>
<dbReference type="GO" id="GO:1904680">
    <property type="term" value="F:peptide transmembrane transporter activity"/>
    <property type="evidence" value="ECO:0007669"/>
    <property type="project" value="TreeGrafter"/>
</dbReference>
<evidence type="ECO:0000313" key="6">
    <source>
        <dbReference type="EMBL" id="MBB2176139.1"/>
    </source>
</evidence>
<feature type="domain" description="Solute-binding protein family 5" evidence="5">
    <location>
        <begin position="107"/>
        <end position="495"/>
    </location>
</feature>
<dbReference type="AlphaFoldDB" id="A0A7W4J7M1"/>
<feature type="signal peptide" evidence="4">
    <location>
        <begin position="1"/>
        <end position="28"/>
    </location>
</feature>
<dbReference type="Gene3D" id="3.10.105.10">
    <property type="entry name" value="Dipeptide-binding Protein, Domain 3"/>
    <property type="match status" value="1"/>
</dbReference>
<feature type="chain" id="PRO_5031021906" evidence="4">
    <location>
        <begin position="29"/>
        <end position="582"/>
    </location>
</feature>
<evidence type="ECO:0000256" key="2">
    <source>
        <dbReference type="ARBA" id="ARBA00005695"/>
    </source>
</evidence>
<protein>
    <submittedName>
        <fullName evidence="6">ABC transporter substrate-binding protein</fullName>
    </submittedName>
</protein>
<dbReference type="Pfam" id="PF00496">
    <property type="entry name" value="SBP_bac_5"/>
    <property type="match status" value="1"/>
</dbReference>
<sequence length="582" mass="62927">MVARPSHTLLAAGLLLAAAAGCAGPAGAQDRGGATTDAGQTGDAQTSDGQTLGSPHRGGTLRLTASSSGGTLDPNLNYTSQYAQLFAVLYDGLVTFRKADGPASNDIVADLAEAVPQPVDGGRTWRFVLRRGLRFSDGREVTVADVAASIRRIFRVGSPTAGSFYGNIVGADACLRDPAHCTLQGGLEVDPATRAIVFHLHDPDAEFLPKLAFPHASILPADLPDHDLGNAPAPTTGPYRFVSYDPDQGAKLERNPYFRVWNADAQPDGYVDHIVYDFGLPDEAEVTAVENGQYDWMFDNKPLDRLGELGSHYTAQVHLRPLFGMYYVPMNVNIPPFDNRLARQAVNYAMDRRAMVILYGGAGVAAPLCTMVPDGIAGAIDGCSYTRGADPDHRAASWQAPDLDRARALVAQSGTRGQHVTLLVQNTAVDMSMGVYLRNMLQAIGYDASVKPLAHSVQLGYIQNTANRVQISITNWYADYPSASNFLDDLLGCENFHPGSDSSINIAGYCDRATQALMDRAKAATDPAQAADLWAQANRAIDRDSPAVPMIRMNYIDLVSRRLGHYFYTNLYHMTFSRVWVQ</sequence>
<dbReference type="InterPro" id="IPR000914">
    <property type="entry name" value="SBP_5_dom"/>
</dbReference>
<keyword evidence="7" id="KW-1185">Reference proteome</keyword>
<dbReference type="Proteomes" id="UP000561066">
    <property type="component" value="Unassembled WGS sequence"/>
</dbReference>
<dbReference type="GO" id="GO:0043190">
    <property type="term" value="C:ATP-binding cassette (ABC) transporter complex"/>
    <property type="evidence" value="ECO:0007669"/>
    <property type="project" value="InterPro"/>
</dbReference>
<evidence type="ECO:0000256" key="3">
    <source>
        <dbReference type="SAM" id="MobiDB-lite"/>
    </source>
</evidence>
<gene>
    <name evidence="6" type="ORF">HLH21_09370</name>
</gene>
<dbReference type="InterPro" id="IPR039424">
    <property type="entry name" value="SBP_5"/>
</dbReference>
<evidence type="ECO:0000259" key="5">
    <source>
        <dbReference type="Pfam" id="PF00496"/>
    </source>
</evidence>
<dbReference type="SUPFAM" id="SSF53850">
    <property type="entry name" value="Periplasmic binding protein-like II"/>
    <property type="match status" value="1"/>
</dbReference>
<dbReference type="GO" id="GO:0030288">
    <property type="term" value="C:outer membrane-bounded periplasmic space"/>
    <property type="evidence" value="ECO:0007669"/>
    <property type="project" value="UniProtKB-ARBA"/>
</dbReference>
<keyword evidence="4" id="KW-0732">Signal</keyword>
<dbReference type="Gene3D" id="3.40.190.10">
    <property type="entry name" value="Periplasmic binding protein-like II"/>
    <property type="match status" value="1"/>
</dbReference>
<dbReference type="PIRSF" id="PIRSF002741">
    <property type="entry name" value="MppA"/>
    <property type="match status" value="1"/>
</dbReference>
<organism evidence="6 7">
    <name type="scientific">Gluconacetobacter johannae</name>
    <dbReference type="NCBI Taxonomy" id="112140"/>
    <lineage>
        <taxon>Bacteria</taxon>
        <taxon>Pseudomonadati</taxon>
        <taxon>Pseudomonadota</taxon>
        <taxon>Alphaproteobacteria</taxon>
        <taxon>Acetobacterales</taxon>
        <taxon>Acetobacteraceae</taxon>
        <taxon>Gluconacetobacter</taxon>
    </lineage>
</organism>
<dbReference type="RefSeq" id="WP_182943496.1">
    <property type="nucleotide sequence ID" value="NZ_JABEQH010000011.1"/>
</dbReference>
<evidence type="ECO:0000313" key="7">
    <source>
        <dbReference type="Proteomes" id="UP000561066"/>
    </source>
</evidence>
<dbReference type="InterPro" id="IPR030678">
    <property type="entry name" value="Peptide/Ni-bd"/>
</dbReference>
<feature type="compositionally biased region" description="Low complexity" evidence="3">
    <location>
        <begin position="26"/>
        <end position="46"/>
    </location>
</feature>